<proteinExistence type="predicted"/>
<dbReference type="OrthoDB" id="2745718at2759"/>
<sequence length="214" mass="24675">MSYGLSISEERVDRNSATRYTFRLAMHDFKDASETLHDLFPTASLRLQRLEQYFTGWEHLDRVQQERIKLPDSHDSLSVQLSGGLYAYKYTRNGRNTIGFVELPSRIRETRVTTWSHEDAFDVAAFAMLRSEDLLVLLEIDSERNGNLHLRTLSSNKPHPKARCPILVLDHTIYGGRTGVVIQILGNSIAVYHTEEFMVWNWHSGDVLYPPQKP</sequence>
<evidence type="ECO:0000313" key="2">
    <source>
        <dbReference type="Proteomes" id="UP000886523"/>
    </source>
</evidence>
<reference evidence="1" key="1">
    <citation type="journal article" date="2020" name="Nat. Commun.">
        <title>Large-scale genome sequencing of mycorrhizal fungi provides insights into the early evolution of symbiotic traits.</title>
        <authorList>
            <person name="Miyauchi S."/>
            <person name="Kiss E."/>
            <person name="Kuo A."/>
            <person name="Drula E."/>
            <person name="Kohler A."/>
            <person name="Sanchez-Garcia M."/>
            <person name="Morin E."/>
            <person name="Andreopoulos B."/>
            <person name="Barry K.W."/>
            <person name="Bonito G."/>
            <person name="Buee M."/>
            <person name="Carver A."/>
            <person name="Chen C."/>
            <person name="Cichocki N."/>
            <person name="Clum A."/>
            <person name="Culley D."/>
            <person name="Crous P.W."/>
            <person name="Fauchery L."/>
            <person name="Girlanda M."/>
            <person name="Hayes R.D."/>
            <person name="Keri Z."/>
            <person name="LaButti K."/>
            <person name="Lipzen A."/>
            <person name="Lombard V."/>
            <person name="Magnuson J."/>
            <person name="Maillard F."/>
            <person name="Murat C."/>
            <person name="Nolan M."/>
            <person name="Ohm R.A."/>
            <person name="Pangilinan J."/>
            <person name="Pereira M.F."/>
            <person name="Perotto S."/>
            <person name="Peter M."/>
            <person name="Pfister S."/>
            <person name="Riley R."/>
            <person name="Sitrit Y."/>
            <person name="Stielow J.B."/>
            <person name="Szollosi G."/>
            <person name="Zifcakova L."/>
            <person name="Stursova M."/>
            <person name="Spatafora J.W."/>
            <person name="Tedersoo L."/>
            <person name="Vaario L.M."/>
            <person name="Yamada A."/>
            <person name="Yan M."/>
            <person name="Wang P."/>
            <person name="Xu J."/>
            <person name="Bruns T."/>
            <person name="Baldrian P."/>
            <person name="Vilgalys R."/>
            <person name="Dunand C."/>
            <person name="Henrissat B."/>
            <person name="Grigoriev I.V."/>
            <person name="Hibbett D."/>
            <person name="Nagy L.G."/>
            <person name="Martin F.M."/>
        </authorList>
    </citation>
    <scope>NUCLEOTIDE SEQUENCE</scope>
    <source>
        <strain evidence="1">UP504</strain>
    </source>
</reference>
<comment type="caution">
    <text evidence="1">The sequence shown here is derived from an EMBL/GenBank/DDBJ whole genome shotgun (WGS) entry which is preliminary data.</text>
</comment>
<keyword evidence="2" id="KW-1185">Reference proteome</keyword>
<protein>
    <submittedName>
        <fullName evidence="1">Uncharacterized protein</fullName>
    </submittedName>
</protein>
<dbReference type="Proteomes" id="UP000886523">
    <property type="component" value="Unassembled WGS sequence"/>
</dbReference>
<dbReference type="AlphaFoldDB" id="A0A9P6AUY8"/>
<name>A0A9P6AUY8_9AGAM</name>
<dbReference type="EMBL" id="MU128986">
    <property type="protein sequence ID" value="KAF9512458.1"/>
    <property type="molecule type" value="Genomic_DNA"/>
</dbReference>
<evidence type="ECO:0000313" key="1">
    <source>
        <dbReference type="EMBL" id="KAF9512458.1"/>
    </source>
</evidence>
<accession>A0A9P6AUY8</accession>
<gene>
    <name evidence="1" type="ORF">BS47DRAFT_1059537</name>
</gene>
<organism evidence="1 2">
    <name type="scientific">Hydnum rufescens UP504</name>
    <dbReference type="NCBI Taxonomy" id="1448309"/>
    <lineage>
        <taxon>Eukaryota</taxon>
        <taxon>Fungi</taxon>
        <taxon>Dikarya</taxon>
        <taxon>Basidiomycota</taxon>
        <taxon>Agaricomycotina</taxon>
        <taxon>Agaricomycetes</taxon>
        <taxon>Cantharellales</taxon>
        <taxon>Hydnaceae</taxon>
        <taxon>Hydnum</taxon>
    </lineage>
</organism>